<feature type="non-terminal residue" evidence="1">
    <location>
        <position position="1"/>
    </location>
</feature>
<dbReference type="InterPro" id="IPR012340">
    <property type="entry name" value="NA-bd_OB-fold"/>
</dbReference>
<dbReference type="AlphaFoldDB" id="A0A3R9S4I0"/>
<comment type="caution">
    <text evidence="1">The sequence shown here is derived from an EMBL/GenBank/DDBJ whole genome shotgun (WGS) entry which is preliminary data.</text>
</comment>
<dbReference type="Proteomes" id="UP000280073">
    <property type="component" value="Unassembled WGS sequence"/>
</dbReference>
<sequence>VVNFPKKQIGPIQSECLVTGFHNADGDVALCIPEFEVPLGTKLL</sequence>
<gene>
    <name evidence="1" type="ORF">EA686_13265</name>
</gene>
<evidence type="ECO:0000313" key="1">
    <source>
        <dbReference type="EMBL" id="RSR54665.1"/>
    </source>
</evidence>
<dbReference type="SUPFAM" id="SSF50249">
    <property type="entry name" value="Nucleic acid-binding proteins"/>
    <property type="match status" value="1"/>
</dbReference>
<proteinExistence type="predicted"/>
<protein>
    <submittedName>
        <fullName evidence="1">tRNA-binding protein</fullName>
    </submittedName>
</protein>
<name>A0A3R9S4I0_ACIBA</name>
<reference evidence="1 2" key="1">
    <citation type="submission" date="2018-10" db="EMBL/GenBank/DDBJ databases">
        <title>GWAS and RNA-Seq identify cryptic mechanisms of antimicrobial resistance in Acinetobacter baumannii.</title>
        <authorList>
            <person name="Sahl J.W."/>
        </authorList>
    </citation>
    <scope>NUCLEOTIDE SEQUENCE [LARGE SCALE GENOMIC DNA]</scope>
    <source>
        <strain evidence="1 2">TG28175</strain>
    </source>
</reference>
<dbReference type="EMBL" id="RFDI01000694">
    <property type="protein sequence ID" value="RSR54665.1"/>
    <property type="molecule type" value="Genomic_DNA"/>
</dbReference>
<accession>A0A3R9S4I0</accession>
<organism evidence="1 2">
    <name type="scientific">Acinetobacter baumannii</name>
    <dbReference type="NCBI Taxonomy" id="470"/>
    <lineage>
        <taxon>Bacteria</taxon>
        <taxon>Pseudomonadati</taxon>
        <taxon>Pseudomonadota</taxon>
        <taxon>Gammaproteobacteria</taxon>
        <taxon>Moraxellales</taxon>
        <taxon>Moraxellaceae</taxon>
        <taxon>Acinetobacter</taxon>
        <taxon>Acinetobacter calcoaceticus/baumannii complex</taxon>
    </lineage>
</organism>
<evidence type="ECO:0000313" key="2">
    <source>
        <dbReference type="Proteomes" id="UP000280073"/>
    </source>
</evidence>
<dbReference type="Gene3D" id="2.40.50.140">
    <property type="entry name" value="Nucleic acid-binding proteins"/>
    <property type="match status" value="1"/>
</dbReference>